<accession>A0A562V2C8</accession>
<dbReference type="AlphaFoldDB" id="A0A562V2C8"/>
<dbReference type="EMBL" id="VLLL01000006">
    <property type="protein sequence ID" value="TWJ11967.1"/>
    <property type="molecule type" value="Genomic_DNA"/>
</dbReference>
<evidence type="ECO:0000313" key="2">
    <source>
        <dbReference type="Proteomes" id="UP000321617"/>
    </source>
</evidence>
<protein>
    <submittedName>
        <fullName evidence="1">Uncharacterized protein</fullName>
    </submittedName>
</protein>
<dbReference type="Proteomes" id="UP000321617">
    <property type="component" value="Unassembled WGS sequence"/>
</dbReference>
<dbReference type="RefSeq" id="WP_147138707.1">
    <property type="nucleotide sequence ID" value="NZ_BAABIJ010000002.1"/>
</dbReference>
<name>A0A562V2C8_9ACTN</name>
<keyword evidence="2" id="KW-1185">Reference proteome</keyword>
<organism evidence="1 2">
    <name type="scientific">Stackebrandtia albiflava</name>
    <dbReference type="NCBI Taxonomy" id="406432"/>
    <lineage>
        <taxon>Bacteria</taxon>
        <taxon>Bacillati</taxon>
        <taxon>Actinomycetota</taxon>
        <taxon>Actinomycetes</taxon>
        <taxon>Glycomycetales</taxon>
        <taxon>Glycomycetaceae</taxon>
        <taxon>Stackebrandtia</taxon>
    </lineage>
</organism>
<comment type="caution">
    <text evidence="1">The sequence shown here is derived from an EMBL/GenBank/DDBJ whole genome shotgun (WGS) entry which is preliminary data.</text>
</comment>
<gene>
    <name evidence="1" type="ORF">LX16_2710</name>
</gene>
<reference evidence="1 2" key="1">
    <citation type="journal article" date="2013" name="Stand. Genomic Sci.">
        <title>Genomic Encyclopedia of Type Strains, Phase I: The one thousand microbial genomes (KMG-I) project.</title>
        <authorList>
            <person name="Kyrpides N.C."/>
            <person name="Woyke T."/>
            <person name="Eisen J.A."/>
            <person name="Garrity G."/>
            <person name="Lilburn T.G."/>
            <person name="Beck B.J."/>
            <person name="Whitman W.B."/>
            <person name="Hugenholtz P."/>
            <person name="Klenk H.P."/>
        </authorList>
    </citation>
    <scope>NUCLEOTIDE SEQUENCE [LARGE SCALE GENOMIC DNA]</scope>
    <source>
        <strain evidence="1 2">DSM 45044</strain>
    </source>
</reference>
<proteinExistence type="predicted"/>
<evidence type="ECO:0000313" key="1">
    <source>
        <dbReference type="EMBL" id="TWJ11967.1"/>
    </source>
</evidence>
<sequence length="239" mass="25901">MGKGRDDLIAFQKNHADDIETADDLVRQYIVPSGKDAATYLPSTIIGWFAAIDTDALRRRWKIIDELGTDGKNPYEDIFGAPTFNNTMEHWTGETATGLARYAVGRGGGEYSLQAYINDVVAKAKAHAKAAENFITELGARQEAMAGVCNETIKGLNGRLWREAGKIILTVGLAGSRQDAVLQSIGQFYSAAVDEAEHARTNSEVLRTHGALMKNDAGPRINTPALKLGPTDRNRLAGI</sequence>